<dbReference type="PANTHER" id="PTHR45436:SF5">
    <property type="entry name" value="SENSOR HISTIDINE KINASE TRCS"/>
    <property type="match status" value="1"/>
</dbReference>
<evidence type="ECO:0000259" key="13">
    <source>
        <dbReference type="PROSITE" id="PS50885"/>
    </source>
</evidence>
<dbReference type="InterPro" id="IPR003660">
    <property type="entry name" value="HAMP_dom"/>
</dbReference>
<evidence type="ECO:0000256" key="3">
    <source>
        <dbReference type="ARBA" id="ARBA00012438"/>
    </source>
</evidence>
<dbReference type="PROSITE" id="PS50885">
    <property type="entry name" value="HAMP"/>
    <property type="match status" value="1"/>
</dbReference>
<evidence type="ECO:0000313" key="15">
    <source>
        <dbReference type="Proteomes" id="UP001595711"/>
    </source>
</evidence>
<dbReference type="CDD" id="cd06225">
    <property type="entry name" value="HAMP"/>
    <property type="match status" value="1"/>
</dbReference>
<dbReference type="Pfam" id="PF13755">
    <property type="entry name" value="Sensor_TM1"/>
    <property type="match status" value="1"/>
</dbReference>
<dbReference type="Gene3D" id="3.30.565.10">
    <property type="entry name" value="Histidine kinase-like ATPase, C-terminal domain"/>
    <property type="match status" value="1"/>
</dbReference>
<keyword evidence="7" id="KW-0418">Kinase</keyword>
<dbReference type="CDD" id="cd00082">
    <property type="entry name" value="HisKA"/>
    <property type="match status" value="1"/>
</dbReference>
<name>A0ABV7VB66_9PROT</name>
<keyword evidence="8 11" id="KW-1133">Transmembrane helix</keyword>
<dbReference type="InterPro" id="IPR005467">
    <property type="entry name" value="His_kinase_dom"/>
</dbReference>
<evidence type="ECO:0000256" key="9">
    <source>
        <dbReference type="ARBA" id="ARBA00023012"/>
    </source>
</evidence>
<dbReference type="InterPro" id="IPR004358">
    <property type="entry name" value="Sig_transdc_His_kin-like_C"/>
</dbReference>
<accession>A0ABV7VB66</accession>
<sequence length="531" mass="58435">MTAGRPRRLMSPLTRRILLINLAAPISLVLAFLYLDQFRLGLIETRLTSLRYEANLMSGALGEAAISPYELTPALEPETARQLLRRLSAQSSARARLFDTDGEMVADSRLLLAAGRGVITRQLPPPQIDTPWERALIGIYDHINALFMTRLDLPKYVELPYTHANDYAEVRRALTGDDAQQLRDLGSGRILLSVAVPVQGLRKVVGALMLTVDSTEIDNRVREERLTALKVFAAVLGFTVLASLYLAGAIVRPIHRLADAAERIRAAKGRIGHLHIPDFSGRSDEIGDLSTVLRAMTSALSQRLDAIERFAADVAHEIKNPLTSLRSAMETFARTEKPELRERLLVVMQDDVGRMNRLISDISESSRLDAELARSDAEPIDIAEMLQAVVDTYAARGAVQAMPKIELKRIEPGPYLASAFEGRLGQVIRNLIDNAISFSPEGGTITVAVRREPRHVVFTVTDDGPGIPAESLESIFDRFYSERPSSEAFGLHSGLGLPIARQIVQSLGGQIHAENRDDGHSGARFTVRLPL</sequence>
<dbReference type="InterPro" id="IPR003661">
    <property type="entry name" value="HisK_dim/P_dom"/>
</dbReference>
<dbReference type="Pfam" id="PF00512">
    <property type="entry name" value="HisKA"/>
    <property type="match status" value="1"/>
</dbReference>
<reference evidence="15" key="1">
    <citation type="journal article" date="2019" name="Int. J. Syst. Evol. Microbiol.">
        <title>The Global Catalogue of Microorganisms (GCM) 10K type strain sequencing project: providing services to taxonomists for standard genome sequencing and annotation.</title>
        <authorList>
            <consortium name="The Broad Institute Genomics Platform"/>
            <consortium name="The Broad Institute Genome Sequencing Center for Infectious Disease"/>
            <person name="Wu L."/>
            <person name="Ma J."/>
        </authorList>
    </citation>
    <scope>NUCLEOTIDE SEQUENCE [LARGE SCALE GENOMIC DNA]</scope>
    <source>
        <strain evidence="15">KCTC 42182</strain>
    </source>
</reference>
<evidence type="ECO:0000256" key="2">
    <source>
        <dbReference type="ARBA" id="ARBA00004370"/>
    </source>
</evidence>
<dbReference type="SMART" id="SM00304">
    <property type="entry name" value="HAMP"/>
    <property type="match status" value="2"/>
</dbReference>
<dbReference type="InterPro" id="IPR050428">
    <property type="entry name" value="TCS_sensor_his_kinase"/>
</dbReference>
<keyword evidence="15" id="KW-1185">Reference proteome</keyword>
<comment type="caution">
    <text evidence="14">The sequence shown here is derived from an EMBL/GenBank/DDBJ whole genome shotgun (WGS) entry which is preliminary data.</text>
</comment>
<feature type="domain" description="Histidine kinase" evidence="12">
    <location>
        <begin position="313"/>
        <end position="531"/>
    </location>
</feature>
<evidence type="ECO:0000256" key="8">
    <source>
        <dbReference type="ARBA" id="ARBA00022989"/>
    </source>
</evidence>
<dbReference type="SMART" id="SM00388">
    <property type="entry name" value="HisKA"/>
    <property type="match status" value="1"/>
</dbReference>
<comment type="subcellular location">
    <subcellularLocation>
        <location evidence="2">Membrane</location>
    </subcellularLocation>
</comment>
<dbReference type="SMART" id="SM00387">
    <property type="entry name" value="HATPase_c"/>
    <property type="match status" value="1"/>
</dbReference>
<dbReference type="Pfam" id="PF00672">
    <property type="entry name" value="HAMP"/>
    <property type="match status" value="1"/>
</dbReference>
<evidence type="ECO:0000256" key="7">
    <source>
        <dbReference type="ARBA" id="ARBA00022777"/>
    </source>
</evidence>
<evidence type="ECO:0000256" key="5">
    <source>
        <dbReference type="ARBA" id="ARBA00022679"/>
    </source>
</evidence>
<dbReference type="PRINTS" id="PR00344">
    <property type="entry name" value="BCTRLSENSOR"/>
</dbReference>
<dbReference type="InterPro" id="IPR003594">
    <property type="entry name" value="HATPase_dom"/>
</dbReference>
<dbReference type="SUPFAM" id="SSF55874">
    <property type="entry name" value="ATPase domain of HSP90 chaperone/DNA topoisomerase II/histidine kinase"/>
    <property type="match status" value="1"/>
</dbReference>
<keyword evidence="6 11" id="KW-0812">Transmembrane</keyword>
<dbReference type="Gene3D" id="6.10.340.10">
    <property type="match status" value="1"/>
</dbReference>
<proteinExistence type="predicted"/>
<comment type="catalytic activity">
    <reaction evidence="1">
        <text>ATP + protein L-histidine = ADP + protein N-phospho-L-histidine.</text>
        <dbReference type="EC" id="2.7.13.3"/>
    </reaction>
</comment>
<dbReference type="InterPro" id="IPR025908">
    <property type="entry name" value="Sensor_TM1"/>
</dbReference>
<gene>
    <name evidence="14" type="ORF">ACFOOQ_04110</name>
</gene>
<dbReference type="InterPro" id="IPR025919">
    <property type="entry name" value="Stimulus_sens_dom"/>
</dbReference>
<evidence type="ECO:0000256" key="11">
    <source>
        <dbReference type="SAM" id="Phobius"/>
    </source>
</evidence>
<dbReference type="PROSITE" id="PS50109">
    <property type="entry name" value="HIS_KIN"/>
    <property type="match status" value="1"/>
</dbReference>
<keyword evidence="4" id="KW-0597">Phosphoprotein</keyword>
<protein>
    <recommendedName>
        <fullName evidence="3">histidine kinase</fullName>
        <ecNumber evidence="3">2.7.13.3</ecNumber>
    </recommendedName>
</protein>
<dbReference type="Pfam" id="PF02518">
    <property type="entry name" value="HATPase_c"/>
    <property type="match status" value="1"/>
</dbReference>
<dbReference type="Pfam" id="PF13756">
    <property type="entry name" value="Stimulus_sens_1"/>
    <property type="match status" value="1"/>
</dbReference>
<dbReference type="SUPFAM" id="SSF47384">
    <property type="entry name" value="Homodimeric domain of signal transducing histidine kinase"/>
    <property type="match status" value="1"/>
</dbReference>
<keyword evidence="10 11" id="KW-0472">Membrane</keyword>
<evidence type="ECO:0000256" key="10">
    <source>
        <dbReference type="ARBA" id="ARBA00023136"/>
    </source>
</evidence>
<dbReference type="Gene3D" id="1.10.287.130">
    <property type="match status" value="1"/>
</dbReference>
<dbReference type="InterPro" id="IPR036097">
    <property type="entry name" value="HisK_dim/P_sf"/>
</dbReference>
<dbReference type="RefSeq" id="WP_379722100.1">
    <property type="nucleotide sequence ID" value="NZ_JBHRYJ010000001.1"/>
</dbReference>
<keyword evidence="9" id="KW-0902">Two-component regulatory system</keyword>
<evidence type="ECO:0000256" key="4">
    <source>
        <dbReference type="ARBA" id="ARBA00022553"/>
    </source>
</evidence>
<feature type="transmembrane region" description="Helical" evidence="11">
    <location>
        <begin position="17"/>
        <end position="35"/>
    </location>
</feature>
<feature type="domain" description="HAMP" evidence="13">
    <location>
        <begin position="248"/>
        <end position="305"/>
    </location>
</feature>
<dbReference type="Proteomes" id="UP001595711">
    <property type="component" value="Unassembled WGS sequence"/>
</dbReference>
<dbReference type="PANTHER" id="PTHR45436">
    <property type="entry name" value="SENSOR HISTIDINE KINASE YKOH"/>
    <property type="match status" value="1"/>
</dbReference>
<keyword evidence="5" id="KW-0808">Transferase</keyword>
<dbReference type="InterPro" id="IPR036890">
    <property type="entry name" value="HATPase_C_sf"/>
</dbReference>
<dbReference type="EC" id="2.7.13.3" evidence="3"/>
<evidence type="ECO:0000256" key="6">
    <source>
        <dbReference type="ARBA" id="ARBA00022692"/>
    </source>
</evidence>
<evidence type="ECO:0000313" key="14">
    <source>
        <dbReference type="EMBL" id="MFC3674714.1"/>
    </source>
</evidence>
<dbReference type="EMBL" id="JBHRYJ010000001">
    <property type="protein sequence ID" value="MFC3674714.1"/>
    <property type="molecule type" value="Genomic_DNA"/>
</dbReference>
<organism evidence="14 15">
    <name type="scientific">Ferrovibrio xuzhouensis</name>
    <dbReference type="NCBI Taxonomy" id="1576914"/>
    <lineage>
        <taxon>Bacteria</taxon>
        <taxon>Pseudomonadati</taxon>
        <taxon>Pseudomonadota</taxon>
        <taxon>Alphaproteobacteria</taxon>
        <taxon>Rhodospirillales</taxon>
        <taxon>Rhodospirillaceae</taxon>
        <taxon>Ferrovibrio</taxon>
    </lineage>
</organism>
<evidence type="ECO:0000256" key="1">
    <source>
        <dbReference type="ARBA" id="ARBA00000085"/>
    </source>
</evidence>
<evidence type="ECO:0000259" key="12">
    <source>
        <dbReference type="PROSITE" id="PS50109"/>
    </source>
</evidence>